<proteinExistence type="predicted"/>
<sequence length="328" mass="34170">MTMLAHNTRTRKLVAAVVAAVAVVAAGLSAPTPAQAQSGNVVTFGDSYTSSPDEWLNGMLASPLPTPPPPADYPMTAGCLQSPYNWPRQLADKTGLEVDDWSCTAQNTAGMLGRIDHAIEEGVITPSTRAVIFSVGGNDFTPAMQNQGPLVSSTGTLQAQHAQQMRQAADKVRSVAPGAQLVVSGYPQVTNGYAMCFVHLIPNLPLGVPLPGAYAEQMIRDMQRQGAAAAGMDFVDNYALTAGHDTCSRDDDQRYVSGIVDFTSPAYEMAVHPTNLGHAAIAAHNARALGFTDVTDEAPEWAQSASMSSALSSTASSGSSAPMSSGSS</sequence>
<dbReference type="SUPFAM" id="SSF52266">
    <property type="entry name" value="SGNH hydrolase"/>
    <property type="match status" value="1"/>
</dbReference>
<accession>S5SU67</accession>
<feature type="disulfide bond" evidence="2">
    <location>
        <begin position="196"/>
        <end position="247"/>
    </location>
</feature>
<feature type="chain" id="PRO_5004540211" evidence="4">
    <location>
        <begin position="37"/>
        <end position="328"/>
    </location>
</feature>
<feature type="active site" evidence="1">
    <location>
        <position position="272"/>
    </location>
</feature>
<keyword evidence="4" id="KW-0732">Signal</keyword>
<dbReference type="GO" id="GO:0004806">
    <property type="term" value="F:triacylglycerol lipase activity"/>
    <property type="evidence" value="ECO:0007669"/>
    <property type="project" value="TreeGrafter"/>
</dbReference>
<dbReference type="eggNOG" id="COG2755">
    <property type="taxonomic scope" value="Bacteria"/>
</dbReference>
<dbReference type="PANTHER" id="PTHR37981">
    <property type="entry name" value="LIPASE 2"/>
    <property type="match status" value="1"/>
</dbReference>
<reference evidence="6 7" key="1">
    <citation type="submission" date="2012-11" db="EMBL/GenBank/DDBJ databases">
        <title>The complete genome sequence of Corynebacterium maris Coryn-1 (=DSM 45190).</title>
        <authorList>
            <person name="Schaffert L."/>
            <person name="Albersmeier A."/>
            <person name="Kalinowski J."/>
            <person name="Ruckert C."/>
        </authorList>
    </citation>
    <scope>NUCLEOTIDE SEQUENCE [LARGE SCALE GENOMIC DNA]</scope>
    <source>
        <strain evidence="7">Coryn-1</strain>
    </source>
</reference>
<feature type="disulfide bond" evidence="2">
    <location>
        <begin position="79"/>
        <end position="103"/>
    </location>
</feature>
<dbReference type="InterPro" id="IPR036514">
    <property type="entry name" value="SGNH_hydro_sf"/>
</dbReference>
<dbReference type="AlphaFoldDB" id="S5SU67"/>
<evidence type="ECO:0000313" key="7">
    <source>
        <dbReference type="Proteomes" id="UP000015388"/>
    </source>
</evidence>
<protein>
    <submittedName>
        <fullName evidence="6">Secreted esterase A</fullName>
    </submittedName>
</protein>
<feature type="compositionally biased region" description="Low complexity" evidence="3">
    <location>
        <begin position="304"/>
        <end position="328"/>
    </location>
</feature>
<feature type="domain" description="SGNH hydrolase-type esterase" evidence="5">
    <location>
        <begin position="44"/>
        <end position="280"/>
    </location>
</feature>
<evidence type="ECO:0000256" key="1">
    <source>
        <dbReference type="PIRSR" id="PIRSR637460-1"/>
    </source>
</evidence>
<evidence type="ECO:0000259" key="5">
    <source>
        <dbReference type="Pfam" id="PF13472"/>
    </source>
</evidence>
<gene>
    <name evidence="6" type="ORF">B841_06230</name>
</gene>
<evidence type="ECO:0000256" key="3">
    <source>
        <dbReference type="SAM" id="MobiDB-lite"/>
    </source>
</evidence>
<dbReference type="PATRIC" id="fig|1224163.3.peg.1251"/>
<evidence type="ECO:0000313" key="6">
    <source>
        <dbReference type="EMBL" id="AGS34719.1"/>
    </source>
</evidence>
<dbReference type="Pfam" id="PF13472">
    <property type="entry name" value="Lipase_GDSL_2"/>
    <property type="match status" value="1"/>
</dbReference>
<dbReference type="PROSITE" id="PS51318">
    <property type="entry name" value="TAT"/>
    <property type="match status" value="1"/>
</dbReference>
<dbReference type="KEGG" id="cmd:B841_06230"/>
<name>S5SU67_9CORY</name>
<dbReference type="Gene3D" id="3.40.50.1110">
    <property type="entry name" value="SGNH hydrolase"/>
    <property type="match status" value="1"/>
</dbReference>
<organism evidence="6 7">
    <name type="scientific">Corynebacterium maris DSM 45190</name>
    <dbReference type="NCBI Taxonomy" id="1224163"/>
    <lineage>
        <taxon>Bacteria</taxon>
        <taxon>Bacillati</taxon>
        <taxon>Actinomycetota</taxon>
        <taxon>Actinomycetes</taxon>
        <taxon>Mycobacteriales</taxon>
        <taxon>Corynebacteriaceae</taxon>
        <taxon>Corynebacterium</taxon>
    </lineage>
</organism>
<dbReference type="InterPro" id="IPR013830">
    <property type="entry name" value="SGNH_hydro"/>
</dbReference>
<feature type="signal peptide" evidence="4">
    <location>
        <begin position="1"/>
        <end position="36"/>
    </location>
</feature>
<dbReference type="InterPro" id="IPR037460">
    <property type="entry name" value="SEST-like"/>
</dbReference>
<feature type="active site" description="Nucleophile" evidence="1">
    <location>
        <position position="47"/>
    </location>
</feature>
<feature type="region of interest" description="Disordered" evidence="3">
    <location>
        <begin position="302"/>
        <end position="328"/>
    </location>
</feature>
<evidence type="ECO:0000256" key="2">
    <source>
        <dbReference type="PIRSR" id="PIRSR637460-2"/>
    </source>
</evidence>
<dbReference type="Proteomes" id="UP000015388">
    <property type="component" value="Chromosome"/>
</dbReference>
<keyword evidence="7" id="KW-1185">Reference proteome</keyword>
<dbReference type="InterPro" id="IPR006311">
    <property type="entry name" value="TAT_signal"/>
</dbReference>
<dbReference type="GO" id="GO:0019433">
    <property type="term" value="P:triglyceride catabolic process"/>
    <property type="evidence" value="ECO:0007669"/>
    <property type="project" value="TreeGrafter"/>
</dbReference>
<evidence type="ECO:0000256" key="4">
    <source>
        <dbReference type="SAM" id="SignalP"/>
    </source>
</evidence>
<keyword evidence="2" id="KW-1015">Disulfide bond</keyword>
<dbReference type="PANTHER" id="PTHR37981:SF1">
    <property type="entry name" value="SGNH HYDROLASE-TYPE ESTERASE DOMAIN-CONTAINING PROTEIN"/>
    <property type="match status" value="1"/>
</dbReference>
<dbReference type="STRING" id="1224163.B841_06230"/>
<dbReference type="EMBL" id="CP003924">
    <property type="protein sequence ID" value="AGS34719.1"/>
    <property type="molecule type" value="Genomic_DNA"/>
</dbReference>
<dbReference type="HOGENOM" id="CLU_038449_2_0_11"/>